<feature type="transmembrane region" description="Helical" evidence="1">
    <location>
        <begin position="116"/>
        <end position="144"/>
    </location>
</feature>
<organism evidence="3 4">
    <name type="scientific">Staphylococcus gallinarum</name>
    <dbReference type="NCBI Taxonomy" id="1293"/>
    <lineage>
        <taxon>Bacteria</taxon>
        <taxon>Bacillati</taxon>
        <taxon>Bacillota</taxon>
        <taxon>Bacilli</taxon>
        <taxon>Bacillales</taxon>
        <taxon>Staphylococcaceae</taxon>
        <taxon>Staphylococcus</taxon>
    </lineage>
</organism>
<dbReference type="Gene3D" id="1.10.1760.20">
    <property type="match status" value="1"/>
</dbReference>
<gene>
    <name evidence="3" type="ORF">NCTC12195_04950</name>
    <name evidence="2" type="ORF">SGA02_24570</name>
</gene>
<reference evidence="3 4" key="1">
    <citation type="submission" date="2018-06" db="EMBL/GenBank/DDBJ databases">
        <authorList>
            <consortium name="Pathogen Informatics"/>
            <person name="Doyle S."/>
        </authorList>
    </citation>
    <scope>NUCLEOTIDE SEQUENCE [LARGE SCALE GENOMIC DNA]</scope>
    <source>
        <strain evidence="3 4">NCTC12195</strain>
    </source>
</reference>
<evidence type="ECO:0000256" key="1">
    <source>
        <dbReference type="SAM" id="Phobius"/>
    </source>
</evidence>
<dbReference type="Proteomes" id="UP000321057">
    <property type="component" value="Unassembled WGS sequence"/>
</dbReference>
<evidence type="ECO:0000313" key="2">
    <source>
        <dbReference type="EMBL" id="GEQ06629.1"/>
    </source>
</evidence>
<keyword evidence="1" id="KW-1133">Transmembrane helix</keyword>
<dbReference type="STRING" id="1293.SH09_03695"/>
<dbReference type="AlphaFoldDB" id="A0A0D0ST28"/>
<dbReference type="OrthoDB" id="1750926at2"/>
<name>A0A0D0ST28_STAGA</name>
<keyword evidence="1" id="KW-0472">Membrane</keyword>
<dbReference type="RefSeq" id="WP_042738287.1">
    <property type="nucleotide sequence ID" value="NZ_BKAX01000007.1"/>
</dbReference>
<evidence type="ECO:0000313" key="5">
    <source>
        <dbReference type="Proteomes" id="UP000321057"/>
    </source>
</evidence>
<evidence type="ECO:0000313" key="4">
    <source>
        <dbReference type="Proteomes" id="UP000255277"/>
    </source>
</evidence>
<dbReference type="Proteomes" id="UP000255277">
    <property type="component" value="Unassembled WGS sequence"/>
</dbReference>
<accession>A0A0D0ST28</accession>
<proteinExistence type="predicted"/>
<dbReference type="EMBL" id="UHDK01000003">
    <property type="protein sequence ID" value="SUQ38574.1"/>
    <property type="molecule type" value="Genomic_DNA"/>
</dbReference>
<keyword evidence="1" id="KW-0812">Transmembrane</keyword>
<sequence length="160" mass="17359">MSSKEITQISCIAAILSILAIIKIPSILPGLDFQLSAPVSLLILAIFGIKKYFVGGLLSSFILFILGIFNPINLIISFSFRLVAILIVYFFKVNIFSLVVAAILGSTLSRIMLAQILNLPILLVIVNAVPGIISTIIILIPLYFSLIKNDVIKSINTGRS</sequence>
<feature type="transmembrane region" description="Helical" evidence="1">
    <location>
        <begin position="56"/>
        <end position="76"/>
    </location>
</feature>
<feature type="transmembrane region" description="Helical" evidence="1">
    <location>
        <begin position="82"/>
        <end position="104"/>
    </location>
</feature>
<protein>
    <submittedName>
        <fullName evidence="3">BioX protein</fullName>
    </submittedName>
</protein>
<keyword evidence="5" id="KW-1185">Reference proteome</keyword>
<reference evidence="2 5" key="2">
    <citation type="submission" date="2019-07" db="EMBL/GenBank/DDBJ databases">
        <title>Whole genome shotgun sequence of Staphylococcus gallinarum NBRC 109767.</title>
        <authorList>
            <person name="Hosoyama A."/>
            <person name="Uohara A."/>
            <person name="Ohji S."/>
            <person name="Ichikawa N."/>
        </authorList>
    </citation>
    <scope>NUCLEOTIDE SEQUENCE [LARGE SCALE GENOMIC DNA]</scope>
    <source>
        <strain evidence="2 5">NBRC 109767</strain>
    </source>
</reference>
<evidence type="ECO:0000313" key="3">
    <source>
        <dbReference type="EMBL" id="SUQ38574.1"/>
    </source>
</evidence>
<dbReference type="EMBL" id="BKAX01000007">
    <property type="protein sequence ID" value="GEQ06629.1"/>
    <property type="molecule type" value="Genomic_DNA"/>
</dbReference>
<feature type="transmembrane region" description="Helical" evidence="1">
    <location>
        <begin position="7"/>
        <end position="27"/>
    </location>
</feature>